<dbReference type="GO" id="GO:0008800">
    <property type="term" value="F:beta-lactamase activity"/>
    <property type="evidence" value="ECO:0007669"/>
    <property type="project" value="InterPro"/>
</dbReference>
<dbReference type="InterPro" id="IPR000871">
    <property type="entry name" value="Beta-lactam_class-A"/>
</dbReference>
<dbReference type="InterPro" id="IPR012338">
    <property type="entry name" value="Beta-lactam/transpept-like"/>
</dbReference>
<feature type="region of interest" description="Disordered" evidence="1">
    <location>
        <begin position="31"/>
        <end position="52"/>
    </location>
</feature>
<dbReference type="GO" id="GO:0046677">
    <property type="term" value="P:response to antibiotic"/>
    <property type="evidence" value="ECO:0007669"/>
    <property type="project" value="InterPro"/>
</dbReference>
<sequence length="307" mass="32975">MLTDLARTTAPAALATTAFLVFAGCASEEAPASPSDGASSQEDPASHEEEFRQLEEEFDARLGVYAVDTGSDRELAHRAGERFAYTSLFKPLACGALMERRSLSELKEEVVTYGADDLVEYSPVTKENVDDGMTLMEVCDAAMRYSDNTAGNLLFEEFGGPEGLQEALEGIGDDTTRMERLETELNEAVPGETRDTSTPEAMTANLREYTLGDTLNEDERDVLSEKMRNNTTGDDLIRSGVPDGWEVGDKSGAGGYGTRNDIGLLWPPEGDPIVLAVMSSKDEEDAEYDDALVAEAAGVVADALGQG</sequence>
<protein>
    <submittedName>
        <fullName evidence="4">Beta-lactamase class A</fullName>
    </submittedName>
</protein>
<evidence type="ECO:0000259" key="3">
    <source>
        <dbReference type="Pfam" id="PF13354"/>
    </source>
</evidence>
<dbReference type="PROSITE" id="PS51257">
    <property type="entry name" value="PROKAR_LIPOPROTEIN"/>
    <property type="match status" value="1"/>
</dbReference>
<dbReference type="InterPro" id="IPR045155">
    <property type="entry name" value="Beta-lactam_cat"/>
</dbReference>
<evidence type="ECO:0000313" key="5">
    <source>
        <dbReference type="Proteomes" id="UP000317422"/>
    </source>
</evidence>
<dbReference type="Gene3D" id="3.40.710.10">
    <property type="entry name" value="DD-peptidase/beta-lactamase superfamily"/>
    <property type="match status" value="1"/>
</dbReference>
<gene>
    <name evidence="4" type="ORF">FHX37_3786</name>
</gene>
<dbReference type="AlphaFoldDB" id="A0A543N9E8"/>
<keyword evidence="2" id="KW-0732">Signal</keyword>
<dbReference type="RefSeq" id="WP_141925494.1">
    <property type="nucleotide sequence ID" value="NZ_VFQC01000002.1"/>
</dbReference>
<evidence type="ECO:0000313" key="4">
    <source>
        <dbReference type="EMBL" id="TQN28441.1"/>
    </source>
</evidence>
<keyword evidence="5" id="KW-1185">Reference proteome</keyword>
<reference evidence="4 5" key="1">
    <citation type="submission" date="2019-06" db="EMBL/GenBank/DDBJ databases">
        <title>Sequencing the genomes of 1000 actinobacteria strains.</title>
        <authorList>
            <person name="Klenk H.-P."/>
        </authorList>
    </citation>
    <scope>NUCLEOTIDE SEQUENCE [LARGE SCALE GENOMIC DNA]</scope>
    <source>
        <strain evidence="4 5">DSM 45015</strain>
    </source>
</reference>
<evidence type="ECO:0000256" key="2">
    <source>
        <dbReference type="SAM" id="SignalP"/>
    </source>
</evidence>
<dbReference type="PRINTS" id="PR00118">
    <property type="entry name" value="BLACTAMASEA"/>
</dbReference>
<dbReference type="Proteomes" id="UP000317422">
    <property type="component" value="Unassembled WGS sequence"/>
</dbReference>
<feature type="chain" id="PRO_5039444177" evidence="2">
    <location>
        <begin position="24"/>
        <end position="307"/>
    </location>
</feature>
<dbReference type="Pfam" id="PF13354">
    <property type="entry name" value="Beta-lactamase2"/>
    <property type="match status" value="1"/>
</dbReference>
<dbReference type="PANTHER" id="PTHR35333:SF3">
    <property type="entry name" value="BETA-LACTAMASE-TYPE TRANSPEPTIDASE FOLD CONTAINING PROTEIN"/>
    <property type="match status" value="1"/>
</dbReference>
<evidence type="ECO:0000256" key="1">
    <source>
        <dbReference type="SAM" id="MobiDB-lite"/>
    </source>
</evidence>
<organism evidence="4 5">
    <name type="scientific">Haloactinospora alba</name>
    <dbReference type="NCBI Taxonomy" id="405555"/>
    <lineage>
        <taxon>Bacteria</taxon>
        <taxon>Bacillati</taxon>
        <taxon>Actinomycetota</taxon>
        <taxon>Actinomycetes</taxon>
        <taxon>Streptosporangiales</taxon>
        <taxon>Nocardiopsidaceae</taxon>
        <taxon>Haloactinospora</taxon>
    </lineage>
</organism>
<proteinExistence type="predicted"/>
<dbReference type="OrthoDB" id="9784149at2"/>
<name>A0A543N9E8_9ACTN</name>
<feature type="domain" description="Beta-lactamase class A catalytic" evidence="3">
    <location>
        <begin position="63"/>
        <end position="278"/>
    </location>
</feature>
<dbReference type="EMBL" id="VFQC01000002">
    <property type="protein sequence ID" value="TQN28441.1"/>
    <property type="molecule type" value="Genomic_DNA"/>
</dbReference>
<dbReference type="PANTHER" id="PTHR35333">
    <property type="entry name" value="BETA-LACTAMASE"/>
    <property type="match status" value="1"/>
</dbReference>
<comment type="caution">
    <text evidence="4">The sequence shown here is derived from an EMBL/GenBank/DDBJ whole genome shotgun (WGS) entry which is preliminary data.</text>
</comment>
<accession>A0A543N9E8</accession>
<feature type="signal peptide" evidence="2">
    <location>
        <begin position="1"/>
        <end position="23"/>
    </location>
</feature>
<dbReference type="GO" id="GO:0030655">
    <property type="term" value="P:beta-lactam antibiotic catabolic process"/>
    <property type="evidence" value="ECO:0007669"/>
    <property type="project" value="InterPro"/>
</dbReference>
<dbReference type="NCBIfam" id="NF033103">
    <property type="entry name" value="bla_class_A"/>
    <property type="match status" value="1"/>
</dbReference>
<dbReference type="SUPFAM" id="SSF56601">
    <property type="entry name" value="beta-lactamase/transpeptidase-like"/>
    <property type="match status" value="1"/>
</dbReference>